<dbReference type="AlphaFoldDB" id="A0A345PII5"/>
<keyword evidence="1" id="KW-0732">Signal</keyword>
<feature type="chain" id="PRO_5016609500" evidence="1">
    <location>
        <begin position="23"/>
        <end position="250"/>
    </location>
</feature>
<proteinExistence type="predicted"/>
<accession>A0A345PII5</accession>
<protein>
    <submittedName>
        <fullName evidence="2">Uncharacterized protein</fullName>
    </submittedName>
</protein>
<dbReference type="EMBL" id="CP024848">
    <property type="protein sequence ID" value="AXI09815.1"/>
    <property type="molecule type" value="Genomic_DNA"/>
</dbReference>
<gene>
    <name evidence="2" type="ORF">CUC15_13150</name>
</gene>
<keyword evidence="3" id="KW-1185">Reference proteome</keyword>
<dbReference type="Proteomes" id="UP000253908">
    <property type="component" value="Chromosome"/>
</dbReference>
<feature type="signal peptide" evidence="1">
    <location>
        <begin position="1"/>
        <end position="22"/>
    </location>
</feature>
<evidence type="ECO:0000313" key="2">
    <source>
        <dbReference type="EMBL" id="AXI09815.1"/>
    </source>
</evidence>
<sequence length="250" mass="28452">MKNKVAFCILLFSLLLPLTVMASEKKQEPILIETYESDVTGDGQNEVIKLYGILFSPDTKYYRDIWADITGPEGENWRVNYSGGYDPTIQFVDLNHDKINDIFYQSPTGGSGGLYTSFLHTLANKELLKIPLPEQPYVKGQFEENFKVSIELTPNGKPIVMDVKRRAADYIRLGIYNKEGKLLTPTELMIDPIAFFEPIKISAAKGYGLKSYQQISGAYHADQLGTVEGLWYYEQDKWILLQTNWNPTTK</sequence>
<name>A0A345PII5_9BACI</name>
<dbReference type="OrthoDB" id="1653343at2"/>
<reference evidence="3" key="1">
    <citation type="submission" date="2017-11" db="EMBL/GenBank/DDBJ databases">
        <authorList>
            <person name="Zhu W."/>
        </authorList>
    </citation>
    <scope>NUCLEOTIDE SEQUENCE [LARGE SCALE GENOMIC DNA]</scope>
    <source>
        <strain evidence="3">160</strain>
    </source>
</reference>
<evidence type="ECO:0000256" key="1">
    <source>
        <dbReference type="SAM" id="SignalP"/>
    </source>
</evidence>
<dbReference type="RefSeq" id="WP_114917101.1">
    <property type="nucleotide sequence ID" value="NZ_CP024848.1"/>
</dbReference>
<organism evidence="2 3">
    <name type="scientific">Oceanobacillus zhaokaii</name>
    <dbReference type="NCBI Taxonomy" id="2052660"/>
    <lineage>
        <taxon>Bacteria</taxon>
        <taxon>Bacillati</taxon>
        <taxon>Bacillota</taxon>
        <taxon>Bacilli</taxon>
        <taxon>Bacillales</taxon>
        <taxon>Bacillaceae</taxon>
        <taxon>Oceanobacillus</taxon>
    </lineage>
</organism>
<evidence type="ECO:0000313" key="3">
    <source>
        <dbReference type="Proteomes" id="UP000253908"/>
    </source>
</evidence>
<dbReference type="KEGG" id="ocn:CUC15_13150"/>